<evidence type="ECO:0000313" key="2">
    <source>
        <dbReference type="Proteomes" id="UP000233535"/>
    </source>
</evidence>
<evidence type="ECO:0000313" key="1">
    <source>
        <dbReference type="EMBL" id="PKQ60153.1"/>
    </source>
</evidence>
<dbReference type="RefSeq" id="WP_218972322.1">
    <property type="nucleotide sequence ID" value="NZ_MVDD01000044.1"/>
</dbReference>
<dbReference type="EMBL" id="MVDD01000044">
    <property type="protein sequence ID" value="PKQ60153.1"/>
    <property type="molecule type" value="Genomic_DNA"/>
</dbReference>
<evidence type="ECO:0008006" key="3">
    <source>
        <dbReference type="Google" id="ProtNLM"/>
    </source>
</evidence>
<dbReference type="Proteomes" id="UP000233535">
    <property type="component" value="Unassembled WGS sequence"/>
</dbReference>
<gene>
    <name evidence="1" type="ORF">BZG02_20560</name>
</gene>
<sequence length="963" mass="98469">LASLPNVTAECEVTSLTAPTATDNCSAVTVTNDASLPITAQGTTVVTWTYKDVVGNISTQTQNVIITDATAPIADLASLPNVTAECEVTTLTAPSATDNCSSVTVTNDASLPITTQGTTVVTWTYKDVVGNTSTQTQNVIITDATAPVADLASLPNVTAECEVTTLTAPSATDNCSAVTVTNDASLPITTQGTTVVTWTYKDVVGNTSTQTQNVIITDATAPVADLASLPNVTAECEVTTLTAPSATDNCSSVTVTNDASLPITTQGTTVVTWTYKDVVGNTSTQTQNVIITDATAPVADLASLPNVTAECEVTTLTAPSATDNCSAVTVTNDASLPITAQGTTVVTWTYKDVVGNTSTQTQNVIITDATAPVADLASLPNVTAECEVTSLTAPTATDNCSAVTVTNDASLPITTQGTTVVTWTYKDVVGNSSTQTQNVIITDATAPVADLASLPNVTAECEVTSLTAPSATDNCSAVTVTNDASLPITTQGTTVVTWTYKDVVGNISTQTQNVIITDATAPVADLASLPNVTAECEVTSLTAPSATDNCSTVTVTNDASLPITTQGTTVVTWTYKDVVGNTSTQTQNVIITDATAPVADLASLPNVTAECEVTSLTAPSATDNCSAVTVTNDASLPITTQGTTVVTWTYKDVVGNTSTQTQNVVITDTQAPVADLASLPNVTAECEVTSLTAPSATDNCSSVTVTNDASLPITTQGTTVVTWTYKDVVGNISTQTQNVIITDATAPVADLASLPNVTAECEVTSLTAPTATDNCSTVTVTNDASLPITTQGTTVVTWTYKDVVGNTSTQTQNVVITDTQAPVADLASLPNVTAECEVTSLTAPSATDNCSSVTVTNDASLPITAQGTTVVTWTYKDVVGNISTQTQNVIITDATAPVADLASLPNVTAECEVTTLTAPTATDNCSAVTVTNDASLPITTQGTTVVTWTYKDVVGNISTQTQN</sequence>
<comment type="caution">
    <text evidence="1">The sequence shown here is derived from an EMBL/GenBank/DDBJ whole genome shotgun (WGS) entry which is preliminary data.</text>
</comment>
<accession>A0A2N3HQ27</accession>
<reference evidence="1 2" key="1">
    <citation type="journal article" date="2017" name="Front. Microbiol.">
        <title>Labilibaculum manganireducens gen. nov., sp. nov. and Labilibaculum filiforme sp. nov., Novel Bacteroidetes Isolated from Subsurface Sediments of the Baltic Sea.</title>
        <authorList>
            <person name="Vandieken V."/>
            <person name="Marshall I.P."/>
            <person name="Niemann H."/>
            <person name="Engelen B."/>
            <person name="Cypionka H."/>
        </authorList>
    </citation>
    <scope>NUCLEOTIDE SEQUENCE [LARGE SCALE GENOMIC DNA]</scope>
    <source>
        <strain evidence="1 2">59.16B</strain>
    </source>
</reference>
<keyword evidence="2" id="KW-1185">Reference proteome</keyword>
<name>A0A2N3HQ27_9BACT</name>
<organism evidence="1 2">
    <name type="scientific">Labilibaculum filiforme</name>
    <dbReference type="NCBI Taxonomy" id="1940526"/>
    <lineage>
        <taxon>Bacteria</taxon>
        <taxon>Pseudomonadati</taxon>
        <taxon>Bacteroidota</taxon>
        <taxon>Bacteroidia</taxon>
        <taxon>Marinilabiliales</taxon>
        <taxon>Marinifilaceae</taxon>
        <taxon>Labilibaculum</taxon>
    </lineage>
</organism>
<dbReference type="PANTHER" id="PTHR24273">
    <property type="entry name" value="FI04643P-RELATED"/>
    <property type="match status" value="1"/>
</dbReference>
<dbReference type="PANTHER" id="PTHR24273:SF32">
    <property type="entry name" value="HYALIN"/>
    <property type="match status" value="1"/>
</dbReference>
<proteinExistence type="predicted"/>
<feature type="non-terminal residue" evidence="1">
    <location>
        <position position="1"/>
    </location>
</feature>
<dbReference type="AlphaFoldDB" id="A0A2N3HQ27"/>
<protein>
    <recommendedName>
        <fullName evidence="3">HYR domain-containing protein</fullName>
    </recommendedName>
</protein>
<feature type="non-terminal residue" evidence="1">
    <location>
        <position position="963"/>
    </location>
</feature>